<dbReference type="InterPro" id="IPR015655">
    <property type="entry name" value="PP2C"/>
</dbReference>
<dbReference type="SMART" id="SM00332">
    <property type="entry name" value="PP2Cc"/>
    <property type="match status" value="1"/>
</dbReference>
<dbReference type="EMBL" id="FOUO01000003">
    <property type="protein sequence ID" value="SFM34140.1"/>
    <property type="molecule type" value="Genomic_DNA"/>
</dbReference>
<dbReference type="SMART" id="SM00331">
    <property type="entry name" value="PP2C_SIG"/>
    <property type="match status" value="1"/>
</dbReference>
<evidence type="ECO:0000313" key="3">
    <source>
        <dbReference type="Proteomes" id="UP000199556"/>
    </source>
</evidence>
<dbReference type="STRING" id="195064.SAMN05421721_10380"/>
<evidence type="ECO:0000313" key="2">
    <source>
        <dbReference type="EMBL" id="SFM34140.1"/>
    </source>
</evidence>
<dbReference type="Pfam" id="PF13672">
    <property type="entry name" value="PP2C_2"/>
    <property type="match status" value="1"/>
</dbReference>
<organism evidence="2 3">
    <name type="scientific">Ectothiorhodospira mobilis</name>
    <dbReference type="NCBI Taxonomy" id="195064"/>
    <lineage>
        <taxon>Bacteria</taxon>
        <taxon>Pseudomonadati</taxon>
        <taxon>Pseudomonadota</taxon>
        <taxon>Gammaproteobacteria</taxon>
        <taxon>Chromatiales</taxon>
        <taxon>Ectothiorhodospiraceae</taxon>
        <taxon>Ectothiorhodospira</taxon>
    </lineage>
</organism>
<dbReference type="SUPFAM" id="SSF81606">
    <property type="entry name" value="PP2C-like"/>
    <property type="match status" value="1"/>
</dbReference>
<reference evidence="2 3" key="1">
    <citation type="submission" date="2016-10" db="EMBL/GenBank/DDBJ databases">
        <authorList>
            <person name="de Groot N.N."/>
        </authorList>
    </citation>
    <scope>NUCLEOTIDE SEQUENCE [LARGE SCALE GENOMIC DNA]</scope>
    <source>
        <strain evidence="2 3">DSM 4180</strain>
    </source>
</reference>
<sequence>MLMGVHRYASVPMPLHPPRLLTATGTDPGRIRRRNEDHIGENRDLGLLVLADGMGGHAGGEVASRMAVETMLQTLKETLPPTGKDRNGTLEALHGAVIRTNRGIHEGAGRDAACAGMGTTLAAALFRKGRVFLAHVGDSRIYRFRNDRLQRLTTDHTLVQELVDRGLCPPEQARTAAGRNLLTRALGIEPRVEVDTREERLQPGDLFLLCSDGLSDMVDDTALEALIRRHRDDPDRLPARLIARANDCGGRDNISVMIAAVPAQRAWYHRLLSGARRQP</sequence>
<dbReference type="Gene3D" id="3.60.40.10">
    <property type="entry name" value="PPM-type phosphatase domain"/>
    <property type="match status" value="1"/>
</dbReference>
<accession>A0A1I4Q3C2</accession>
<dbReference type="Proteomes" id="UP000199556">
    <property type="component" value="Unassembled WGS sequence"/>
</dbReference>
<dbReference type="PROSITE" id="PS51746">
    <property type="entry name" value="PPM_2"/>
    <property type="match status" value="1"/>
</dbReference>
<dbReference type="PANTHER" id="PTHR47992">
    <property type="entry name" value="PROTEIN PHOSPHATASE"/>
    <property type="match status" value="1"/>
</dbReference>
<proteinExistence type="predicted"/>
<dbReference type="AlphaFoldDB" id="A0A1I4Q3C2"/>
<feature type="domain" description="PPM-type phosphatase" evidence="1">
    <location>
        <begin position="21"/>
        <end position="261"/>
    </location>
</feature>
<dbReference type="GO" id="GO:0004722">
    <property type="term" value="F:protein serine/threonine phosphatase activity"/>
    <property type="evidence" value="ECO:0007669"/>
    <property type="project" value="InterPro"/>
</dbReference>
<evidence type="ECO:0000259" key="1">
    <source>
        <dbReference type="PROSITE" id="PS51746"/>
    </source>
</evidence>
<dbReference type="NCBIfam" id="NF033484">
    <property type="entry name" value="Stp1_PP2C_phos"/>
    <property type="match status" value="1"/>
</dbReference>
<keyword evidence="3" id="KW-1185">Reference proteome</keyword>
<dbReference type="InterPro" id="IPR036457">
    <property type="entry name" value="PPM-type-like_dom_sf"/>
</dbReference>
<gene>
    <name evidence="2" type="ORF">SAMN05421721_10380</name>
</gene>
<name>A0A1I4Q3C2_ECTMO</name>
<dbReference type="InterPro" id="IPR001932">
    <property type="entry name" value="PPM-type_phosphatase-like_dom"/>
</dbReference>
<dbReference type="CDD" id="cd00143">
    <property type="entry name" value="PP2Cc"/>
    <property type="match status" value="1"/>
</dbReference>
<protein>
    <submittedName>
        <fullName evidence="2">Protein phosphatase</fullName>
    </submittedName>
</protein>